<accession>A0A1Z5J4G0</accession>
<keyword evidence="5" id="KW-0862">Zinc</keyword>
<reference evidence="10 11" key="1">
    <citation type="submission" date="2015-11" db="EMBL/GenBank/DDBJ databases">
        <title>Draft genome sequences of new species of the genus Lactobacillus isolated from orchardgrass silage.</title>
        <authorList>
            <person name="Tohno M."/>
            <person name="Tanizawa Y."/>
            <person name="Arita M."/>
        </authorList>
    </citation>
    <scope>NUCLEOTIDE SEQUENCE [LARGE SCALE GENOMIC DNA]</scope>
    <source>
        <strain evidence="10 11">IWT5</strain>
    </source>
</reference>
<dbReference type="InterPro" id="IPR020843">
    <property type="entry name" value="ER"/>
</dbReference>
<dbReference type="GO" id="GO:0005737">
    <property type="term" value="C:cytoplasm"/>
    <property type="evidence" value="ECO:0007669"/>
    <property type="project" value="TreeGrafter"/>
</dbReference>
<dbReference type="PANTHER" id="PTHR42940:SF8">
    <property type="entry name" value="VACUOLAR PROTEIN SORTING-ASSOCIATED PROTEIN 11"/>
    <property type="match status" value="1"/>
</dbReference>
<protein>
    <recommendedName>
        <fullName evidence="3">alcohol dehydrogenase</fullName>
        <ecNumber evidence="3">1.1.1.1</ecNumber>
    </recommendedName>
</protein>
<dbReference type="PANTHER" id="PTHR42940">
    <property type="entry name" value="ALCOHOL DEHYDROGENASE 1-RELATED"/>
    <property type="match status" value="1"/>
</dbReference>
<dbReference type="InterPro" id="IPR036291">
    <property type="entry name" value="NAD(P)-bd_dom_sf"/>
</dbReference>
<dbReference type="SUPFAM" id="SSF50129">
    <property type="entry name" value="GroES-like"/>
    <property type="match status" value="1"/>
</dbReference>
<keyword evidence="11" id="KW-1185">Reference proteome</keyword>
<evidence type="ECO:0000256" key="2">
    <source>
        <dbReference type="ARBA" id="ARBA00008072"/>
    </source>
</evidence>
<comment type="catalytic activity">
    <reaction evidence="8">
        <text>a primary alcohol + NAD(+) = an aldehyde + NADH + H(+)</text>
        <dbReference type="Rhea" id="RHEA:10736"/>
        <dbReference type="ChEBI" id="CHEBI:15378"/>
        <dbReference type="ChEBI" id="CHEBI:15734"/>
        <dbReference type="ChEBI" id="CHEBI:17478"/>
        <dbReference type="ChEBI" id="CHEBI:57540"/>
        <dbReference type="ChEBI" id="CHEBI:57945"/>
        <dbReference type="EC" id="1.1.1.1"/>
    </reaction>
</comment>
<evidence type="ECO:0000256" key="3">
    <source>
        <dbReference type="ARBA" id="ARBA00013190"/>
    </source>
</evidence>
<dbReference type="GO" id="GO:0004022">
    <property type="term" value="F:alcohol dehydrogenase (NAD+) activity"/>
    <property type="evidence" value="ECO:0007669"/>
    <property type="project" value="UniProtKB-EC"/>
</dbReference>
<feature type="domain" description="Enoyl reductase (ER)" evidence="9">
    <location>
        <begin position="11"/>
        <end position="316"/>
    </location>
</feature>
<dbReference type="AlphaFoldDB" id="A0A1Z5J4G0"/>
<dbReference type="Pfam" id="PF08240">
    <property type="entry name" value="ADH_N"/>
    <property type="match status" value="1"/>
</dbReference>
<evidence type="ECO:0000256" key="5">
    <source>
        <dbReference type="ARBA" id="ARBA00022833"/>
    </source>
</evidence>
<name>A0A1Z5J4G0_9LACO</name>
<dbReference type="EMBL" id="BCMJ01000011">
    <property type="protein sequence ID" value="GAX08954.1"/>
    <property type="molecule type" value="Genomic_DNA"/>
</dbReference>
<dbReference type="EC" id="1.1.1.1" evidence="3"/>
<comment type="caution">
    <text evidence="10">The sequence shown here is derived from an EMBL/GenBank/DDBJ whole genome shotgun (WGS) entry which is preliminary data.</text>
</comment>
<dbReference type="InterPro" id="IPR011032">
    <property type="entry name" value="GroES-like_sf"/>
</dbReference>
<dbReference type="RefSeq" id="WP_098826117.1">
    <property type="nucleotide sequence ID" value="NZ_BCMJ01000011.1"/>
</dbReference>
<comment type="cofactor">
    <cofactor evidence="1">
        <name>Zn(2+)</name>
        <dbReference type="ChEBI" id="CHEBI:29105"/>
    </cofactor>
</comment>
<evidence type="ECO:0000256" key="8">
    <source>
        <dbReference type="ARBA" id="ARBA00049243"/>
    </source>
</evidence>
<dbReference type="SMART" id="SM00829">
    <property type="entry name" value="PKS_ER"/>
    <property type="match status" value="1"/>
</dbReference>
<dbReference type="Gene3D" id="3.90.180.10">
    <property type="entry name" value="Medium-chain alcohol dehydrogenases, catalytic domain"/>
    <property type="match status" value="1"/>
</dbReference>
<dbReference type="GO" id="GO:0046872">
    <property type="term" value="F:metal ion binding"/>
    <property type="evidence" value="ECO:0007669"/>
    <property type="project" value="UniProtKB-KW"/>
</dbReference>
<evidence type="ECO:0000256" key="1">
    <source>
        <dbReference type="ARBA" id="ARBA00001947"/>
    </source>
</evidence>
<keyword evidence="6" id="KW-0560">Oxidoreductase</keyword>
<proteinExistence type="inferred from homology"/>
<dbReference type="InterPro" id="IPR013154">
    <property type="entry name" value="ADH-like_N"/>
</dbReference>
<evidence type="ECO:0000313" key="10">
    <source>
        <dbReference type="EMBL" id="GAX08954.1"/>
    </source>
</evidence>
<gene>
    <name evidence="10" type="primary">adhP_5</name>
    <name evidence="10" type="ORF">IWT5_02123</name>
</gene>
<evidence type="ECO:0000256" key="6">
    <source>
        <dbReference type="ARBA" id="ARBA00023002"/>
    </source>
</evidence>
<sequence length="322" mass="33789">MKAWRYNKETGEFGLKDNVPVPEPGPGEFRLKVMAAGMCGSDVTTVNHGFDDIVKQVPVTLGHEIAGIVDKVGKSPKADIKVGDHVVLNLNGLIDTPGFAIDGGYAPYCIGFADDSGFIKMPQGVSFEQAAVSTDAGSTAYHAVIDRGKVKAGMKVGIIGLGGLGSQGARFAVLSGADVYAAEPKDDVRNNAVSELGVKAAVSDAKELAQFKPQVIVDYAGFGTTTSSALQAVAPGGRVVQVGLGKVPFTFNPMLLMLSGAEYVGSMGSTKEDNENVLKYLGQGKVKPKLQEISFDQIGEGLELLKAGKVEGRLVVNYEKHL</sequence>
<evidence type="ECO:0000259" key="9">
    <source>
        <dbReference type="SMART" id="SM00829"/>
    </source>
</evidence>
<comment type="catalytic activity">
    <reaction evidence="7">
        <text>a secondary alcohol + NAD(+) = a ketone + NADH + H(+)</text>
        <dbReference type="Rhea" id="RHEA:10740"/>
        <dbReference type="ChEBI" id="CHEBI:15378"/>
        <dbReference type="ChEBI" id="CHEBI:17087"/>
        <dbReference type="ChEBI" id="CHEBI:35681"/>
        <dbReference type="ChEBI" id="CHEBI:57540"/>
        <dbReference type="ChEBI" id="CHEBI:57945"/>
        <dbReference type="EC" id="1.1.1.1"/>
    </reaction>
</comment>
<comment type="similarity">
    <text evidence="2">Belongs to the zinc-containing alcohol dehydrogenase family.</text>
</comment>
<dbReference type="Pfam" id="PF00107">
    <property type="entry name" value="ADH_zinc_N"/>
    <property type="match status" value="1"/>
</dbReference>
<dbReference type="SUPFAM" id="SSF51735">
    <property type="entry name" value="NAD(P)-binding Rossmann-fold domains"/>
    <property type="match status" value="1"/>
</dbReference>
<dbReference type="CDD" id="cd08254">
    <property type="entry name" value="hydroxyacyl_CoA_DH"/>
    <property type="match status" value="1"/>
</dbReference>
<dbReference type="InterPro" id="IPR013149">
    <property type="entry name" value="ADH-like_C"/>
</dbReference>
<dbReference type="OrthoDB" id="9770238at2"/>
<evidence type="ECO:0000313" key="11">
    <source>
        <dbReference type="Proteomes" id="UP000223370"/>
    </source>
</evidence>
<evidence type="ECO:0000256" key="7">
    <source>
        <dbReference type="ARBA" id="ARBA00049164"/>
    </source>
</evidence>
<organism evidence="10 11">
    <name type="scientific">Secundilactobacillus silagincola</name>
    <dbReference type="NCBI Taxonomy" id="1714681"/>
    <lineage>
        <taxon>Bacteria</taxon>
        <taxon>Bacillati</taxon>
        <taxon>Bacillota</taxon>
        <taxon>Bacilli</taxon>
        <taxon>Lactobacillales</taxon>
        <taxon>Lactobacillaceae</taxon>
        <taxon>Secundilactobacillus</taxon>
    </lineage>
</organism>
<evidence type="ECO:0000256" key="4">
    <source>
        <dbReference type="ARBA" id="ARBA00022723"/>
    </source>
</evidence>
<dbReference type="Proteomes" id="UP000223370">
    <property type="component" value="Unassembled WGS sequence"/>
</dbReference>
<keyword evidence="4" id="KW-0479">Metal-binding</keyword>